<organism evidence="4 5">
    <name type="scientific">Rugosimonospora africana</name>
    <dbReference type="NCBI Taxonomy" id="556532"/>
    <lineage>
        <taxon>Bacteria</taxon>
        <taxon>Bacillati</taxon>
        <taxon>Actinomycetota</taxon>
        <taxon>Actinomycetes</taxon>
        <taxon>Micromonosporales</taxon>
        <taxon>Micromonosporaceae</taxon>
        <taxon>Rugosimonospora</taxon>
    </lineage>
</organism>
<dbReference type="RefSeq" id="WP_203918216.1">
    <property type="nucleotide sequence ID" value="NZ_BONZ01000027.1"/>
</dbReference>
<keyword evidence="2" id="KW-0732">Signal</keyword>
<proteinExistence type="predicted"/>
<dbReference type="Gene3D" id="3.30.10.20">
    <property type="match status" value="1"/>
</dbReference>
<protein>
    <recommendedName>
        <fullName evidence="3">PASTA domain-containing protein</fullName>
    </recommendedName>
</protein>
<name>A0A8J3VQP4_9ACTN</name>
<feature type="domain" description="PASTA" evidence="3">
    <location>
        <begin position="41"/>
        <end position="112"/>
    </location>
</feature>
<dbReference type="Pfam" id="PF03793">
    <property type="entry name" value="PASTA"/>
    <property type="match status" value="1"/>
</dbReference>
<feature type="chain" id="PRO_5035260993" description="PASTA domain-containing protein" evidence="2">
    <location>
        <begin position="29"/>
        <end position="114"/>
    </location>
</feature>
<evidence type="ECO:0000313" key="4">
    <source>
        <dbReference type="EMBL" id="GIH14548.1"/>
    </source>
</evidence>
<dbReference type="EMBL" id="BONZ01000027">
    <property type="protein sequence ID" value="GIH14548.1"/>
    <property type="molecule type" value="Genomic_DNA"/>
</dbReference>
<feature type="signal peptide" evidence="2">
    <location>
        <begin position="1"/>
        <end position="28"/>
    </location>
</feature>
<sequence length="114" mass="11934">MPRFVPRLPVLVVSAALAVAGVAGCVGSAEQHDPPARPSPTPTRTAIPNVVGQNASTALDTLRGLGFHNIDLNTVDGHIVVLIPEHWTVARQTPPAGQMRQHGSKIVLGCVKNP</sequence>
<dbReference type="CDD" id="cd06577">
    <property type="entry name" value="PASTA_pknB"/>
    <property type="match status" value="1"/>
</dbReference>
<evidence type="ECO:0000256" key="2">
    <source>
        <dbReference type="SAM" id="SignalP"/>
    </source>
</evidence>
<dbReference type="InterPro" id="IPR005543">
    <property type="entry name" value="PASTA_dom"/>
</dbReference>
<dbReference type="Proteomes" id="UP000642748">
    <property type="component" value="Unassembled WGS sequence"/>
</dbReference>
<accession>A0A8J3VQP4</accession>
<reference evidence="4" key="1">
    <citation type="submission" date="2021-01" db="EMBL/GenBank/DDBJ databases">
        <title>Whole genome shotgun sequence of Rugosimonospora africana NBRC 104875.</title>
        <authorList>
            <person name="Komaki H."/>
            <person name="Tamura T."/>
        </authorList>
    </citation>
    <scope>NUCLEOTIDE SEQUENCE</scope>
    <source>
        <strain evidence="4">NBRC 104875</strain>
    </source>
</reference>
<dbReference type="PROSITE" id="PS51257">
    <property type="entry name" value="PROKAR_LIPOPROTEIN"/>
    <property type="match status" value="1"/>
</dbReference>
<evidence type="ECO:0000256" key="1">
    <source>
        <dbReference type="SAM" id="MobiDB-lite"/>
    </source>
</evidence>
<evidence type="ECO:0000313" key="5">
    <source>
        <dbReference type="Proteomes" id="UP000642748"/>
    </source>
</evidence>
<feature type="region of interest" description="Disordered" evidence="1">
    <location>
        <begin position="28"/>
        <end position="49"/>
    </location>
</feature>
<evidence type="ECO:0000259" key="3">
    <source>
        <dbReference type="PROSITE" id="PS51178"/>
    </source>
</evidence>
<gene>
    <name evidence="4" type="ORF">Raf01_27200</name>
</gene>
<dbReference type="PROSITE" id="PS51178">
    <property type="entry name" value="PASTA"/>
    <property type="match status" value="1"/>
</dbReference>
<dbReference type="AlphaFoldDB" id="A0A8J3VQP4"/>
<keyword evidence="5" id="KW-1185">Reference proteome</keyword>
<comment type="caution">
    <text evidence="4">The sequence shown here is derived from an EMBL/GenBank/DDBJ whole genome shotgun (WGS) entry which is preliminary data.</text>
</comment>